<proteinExistence type="predicted"/>
<dbReference type="EMBL" id="BPLR01016016">
    <property type="protein sequence ID" value="GIY80512.1"/>
    <property type="molecule type" value="Genomic_DNA"/>
</dbReference>
<dbReference type="Proteomes" id="UP001054945">
    <property type="component" value="Unassembled WGS sequence"/>
</dbReference>
<dbReference type="AlphaFoldDB" id="A0AAV4WCN3"/>
<keyword evidence="2" id="KW-1185">Reference proteome</keyword>
<evidence type="ECO:0000313" key="2">
    <source>
        <dbReference type="Proteomes" id="UP001054945"/>
    </source>
</evidence>
<protein>
    <submittedName>
        <fullName evidence="1">Uncharacterized protein</fullName>
    </submittedName>
</protein>
<gene>
    <name evidence="1" type="ORF">CEXT_805481</name>
</gene>
<evidence type="ECO:0000313" key="1">
    <source>
        <dbReference type="EMBL" id="GIY80512.1"/>
    </source>
</evidence>
<accession>A0AAV4WCN3</accession>
<sequence length="110" mass="12798">MANVWRNTMKIVVFTDRCPCQIGMTEFSHNDVYRCPVTEHVKGPQDSLLQKNSQNECDNKTTLCRYSICRLSYGFSKVQNSEFKKNWDPAPEGLVKFLAKWMGVWLSENK</sequence>
<name>A0AAV4WCN3_CAEEX</name>
<organism evidence="1 2">
    <name type="scientific">Caerostris extrusa</name>
    <name type="common">Bark spider</name>
    <name type="synonym">Caerostris bankana</name>
    <dbReference type="NCBI Taxonomy" id="172846"/>
    <lineage>
        <taxon>Eukaryota</taxon>
        <taxon>Metazoa</taxon>
        <taxon>Ecdysozoa</taxon>
        <taxon>Arthropoda</taxon>
        <taxon>Chelicerata</taxon>
        <taxon>Arachnida</taxon>
        <taxon>Araneae</taxon>
        <taxon>Araneomorphae</taxon>
        <taxon>Entelegynae</taxon>
        <taxon>Araneoidea</taxon>
        <taxon>Araneidae</taxon>
        <taxon>Caerostris</taxon>
    </lineage>
</organism>
<comment type="caution">
    <text evidence="1">The sequence shown here is derived from an EMBL/GenBank/DDBJ whole genome shotgun (WGS) entry which is preliminary data.</text>
</comment>
<reference evidence="1 2" key="1">
    <citation type="submission" date="2021-06" db="EMBL/GenBank/DDBJ databases">
        <title>Caerostris extrusa draft genome.</title>
        <authorList>
            <person name="Kono N."/>
            <person name="Arakawa K."/>
        </authorList>
    </citation>
    <scope>NUCLEOTIDE SEQUENCE [LARGE SCALE GENOMIC DNA]</scope>
</reference>